<evidence type="ECO:0000256" key="1">
    <source>
        <dbReference type="SAM" id="MobiDB-lite"/>
    </source>
</evidence>
<sequence>MPQVRTEARLGTAAPPLDAARPAPVAAAAVETMRAPAPAPALAACADALGSQALRNRYGLRYADASVSIKEAPPARARDAADRAPEGFCLSGPSPDALARQAGAWQQRLRSPAASAAGMRDLCGVAARRPGLAHRSAVVAHGCADLAAAPARADRVVRARFAERGYGYGARPSSAGAGRSAHGIELASTANARDLSAGSIEAGLRTLLATVRDRNELGGPVPGTALLVHFAIERLPRGNDAHRARPLSEQDNLPTASPKPMRATPPRCPANGRAWWRPA</sequence>
<name>A0AAU9ADU8_LYSEN</name>
<feature type="region of interest" description="Disordered" evidence="1">
    <location>
        <begin position="1"/>
        <end position="20"/>
    </location>
</feature>
<dbReference type="KEGG" id="lem:LEN_0232"/>
<feature type="region of interest" description="Disordered" evidence="1">
    <location>
        <begin position="241"/>
        <end position="279"/>
    </location>
</feature>
<evidence type="ECO:0000313" key="2">
    <source>
        <dbReference type="EMBL" id="BAV95719.1"/>
    </source>
</evidence>
<protein>
    <submittedName>
        <fullName evidence="2">Uncharacterized protein</fullName>
    </submittedName>
</protein>
<reference evidence="2 3" key="1">
    <citation type="journal article" date="2017" name="DNA Res.">
        <title>Complete genome sequence and expression profile of the commercial lytic enzyme producer Lysobacter enzymogenes M497-1.</title>
        <authorList>
            <person name="Takami H."/>
            <person name="Toyoda A."/>
            <person name="Uchiyama I."/>
            <person name="Itoh T."/>
            <person name="Takaki Y."/>
            <person name="Arai W."/>
            <person name="Nishi S."/>
            <person name="Kawai M."/>
            <person name="Shinya K."/>
            <person name="Ikeda H."/>
        </authorList>
    </citation>
    <scope>NUCLEOTIDE SEQUENCE [LARGE SCALE GENOMIC DNA]</scope>
    <source>
        <strain evidence="2 3">M497-1</strain>
    </source>
</reference>
<dbReference type="Proteomes" id="UP000218824">
    <property type="component" value="Chromosome"/>
</dbReference>
<evidence type="ECO:0000313" key="3">
    <source>
        <dbReference type="Proteomes" id="UP000218824"/>
    </source>
</evidence>
<dbReference type="Gene3D" id="3.30.70.3290">
    <property type="match status" value="1"/>
</dbReference>
<dbReference type="AlphaFoldDB" id="A0AAU9ADU8"/>
<organism evidence="2 3">
    <name type="scientific">Lysobacter enzymogenes</name>
    <dbReference type="NCBI Taxonomy" id="69"/>
    <lineage>
        <taxon>Bacteria</taxon>
        <taxon>Pseudomonadati</taxon>
        <taxon>Pseudomonadota</taxon>
        <taxon>Gammaproteobacteria</taxon>
        <taxon>Lysobacterales</taxon>
        <taxon>Lysobacteraceae</taxon>
        <taxon>Lysobacter</taxon>
    </lineage>
</organism>
<proteinExistence type="predicted"/>
<gene>
    <name evidence="2" type="ORF">LEN_0232</name>
</gene>
<accession>A0AAU9ADU8</accession>
<dbReference type="EMBL" id="AP014940">
    <property type="protein sequence ID" value="BAV95719.1"/>
    <property type="molecule type" value="Genomic_DNA"/>
</dbReference>